<dbReference type="Gene3D" id="3.20.20.80">
    <property type="entry name" value="Glycosidases"/>
    <property type="match status" value="1"/>
</dbReference>
<keyword evidence="3" id="KW-1185">Reference proteome</keyword>
<dbReference type="Gene3D" id="1.10.1740.10">
    <property type="match status" value="1"/>
</dbReference>
<dbReference type="InterPro" id="IPR045857">
    <property type="entry name" value="O16G_dom_2"/>
</dbReference>
<evidence type="ECO:0000259" key="1">
    <source>
        <dbReference type="SMART" id="SM00642"/>
    </source>
</evidence>
<dbReference type="Proteomes" id="UP000680158">
    <property type="component" value="Unassembled WGS sequence"/>
</dbReference>
<comment type="caution">
    <text evidence="2">The sequence shown here is derived from an EMBL/GenBank/DDBJ whole genome shotgun (WGS) entry which is preliminary data.</text>
</comment>
<dbReference type="PANTHER" id="PTHR10357:SF213">
    <property type="entry name" value="ALPHA AMYLASE CATALYTIC REGION"/>
    <property type="match status" value="1"/>
</dbReference>
<dbReference type="EMBL" id="JAGSPM010000004">
    <property type="protein sequence ID" value="MBR7746757.1"/>
    <property type="molecule type" value="Genomic_DNA"/>
</dbReference>
<gene>
    <name evidence="2" type="ORF">KDM92_09195</name>
</gene>
<dbReference type="Pfam" id="PF00128">
    <property type="entry name" value="Alpha-amylase"/>
    <property type="match status" value="1"/>
</dbReference>
<evidence type="ECO:0000313" key="3">
    <source>
        <dbReference type="Proteomes" id="UP000680158"/>
    </source>
</evidence>
<dbReference type="InterPro" id="IPR013780">
    <property type="entry name" value="Glyco_hydro_b"/>
</dbReference>
<dbReference type="PANTHER" id="PTHR10357">
    <property type="entry name" value="ALPHA-AMYLASE FAMILY MEMBER"/>
    <property type="match status" value="1"/>
</dbReference>
<feature type="domain" description="Glycosyl hydrolase family 13 catalytic" evidence="1">
    <location>
        <begin position="88"/>
        <end position="550"/>
    </location>
</feature>
<dbReference type="Gene3D" id="2.60.40.1180">
    <property type="entry name" value="Golgi alpha-mannosidase II"/>
    <property type="match status" value="1"/>
</dbReference>
<sequence length="646" mass="72288">MSFSSSSTPEALSRATPLQLRIQRYSPGLRTKLEQVYGQHENFDTWMQKLIAQVTELAQQRSLDLVELDNQRLQNPNWFLQQDMLGYCTYVDRFAGNLQGVKQQIPHLVNLGVRYLHLLPFFQARCGENDGGFAVASFDRIQEGLGTIDDLLELTSALRQNKISLCADFVLNHIADDHPWALAAKHGDTHYQAYFHTFADRELPDQYEQTLGQIFPQAAPGNFTFNPELQKWVWTTFYPYQWDLNYSNPEVFAQIAIVMLRMANLGIEAFRLDSTAFLWKRLGTNCMNQTEAHLLLQALRDIIEIAAPGVLLKAEAIVATADLPAYLGSEAQGVKECHIAYHSSLMASSWVALAEQKVDLIEAVITATPDLPAQTSWLNYVRCHDDIGWNVLRAEAAGADGDVQLAKQRLKHAALFFSDQSASYADGLQFQSSDPEAVHGTVGMAASLCGLVHSSAAPDPIVAEVTELSIRRILLMYGLSLSFGGIPLIYMGDEFAQTNDRSFLDDPAKSMDGRWLQRPYFDHDAQMHLHDMSRCSSQVFAQLSELIRQRQQLPALAANTARQLLSTDSAQVLGFVRGDVNSAEHLIYLSNFSELARTLDAEKIVRQIPFATNRQVAYVDVLSGELTGQKIDLPAYSQRWLRLLGA</sequence>
<evidence type="ECO:0000313" key="2">
    <source>
        <dbReference type="EMBL" id="MBR7746757.1"/>
    </source>
</evidence>
<accession>A0A941DIB7</accession>
<reference evidence="2 3" key="1">
    <citation type="submission" date="2021-04" db="EMBL/GenBank/DDBJ databases">
        <title>novel species isolated from subtropical streams in China.</title>
        <authorList>
            <person name="Lu H."/>
        </authorList>
    </citation>
    <scope>NUCLEOTIDE SEQUENCE [LARGE SCALE GENOMIC DNA]</scope>
    <source>
        <strain evidence="2 3">BYS107W</strain>
    </source>
</reference>
<dbReference type="RefSeq" id="WP_212684051.1">
    <property type="nucleotide sequence ID" value="NZ_JAGSPM010000004.1"/>
</dbReference>
<dbReference type="SUPFAM" id="SSF51445">
    <property type="entry name" value="(Trans)glycosidases"/>
    <property type="match status" value="1"/>
</dbReference>
<protein>
    <submittedName>
        <fullName evidence="2">Amylosucrase</fullName>
    </submittedName>
</protein>
<proteinExistence type="predicted"/>
<dbReference type="InterPro" id="IPR017853">
    <property type="entry name" value="GH"/>
</dbReference>
<dbReference type="Gene3D" id="3.90.400.10">
    <property type="entry name" value="Oligo-1,6-glucosidase, Domain 2"/>
    <property type="match status" value="1"/>
</dbReference>
<dbReference type="InterPro" id="IPR006047">
    <property type="entry name" value="GH13_cat_dom"/>
</dbReference>
<name>A0A941DIB7_9BURK</name>
<dbReference type="AlphaFoldDB" id="A0A941DIB7"/>
<dbReference type="SMART" id="SM00642">
    <property type="entry name" value="Aamy"/>
    <property type="match status" value="1"/>
</dbReference>
<organism evidence="2 3">
    <name type="scientific">Undibacterium baiyunense</name>
    <dbReference type="NCBI Taxonomy" id="2828731"/>
    <lineage>
        <taxon>Bacteria</taxon>
        <taxon>Pseudomonadati</taxon>
        <taxon>Pseudomonadota</taxon>
        <taxon>Betaproteobacteria</taxon>
        <taxon>Burkholderiales</taxon>
        <taxon>Oxalobacteraceae</taxon>
        <taxon>Undibacterium</taxon>
    </lineage>
</organism>
<dbReference type="GO" id="GO:0005975">
    <property type="term" value="P:carbohydrate metabolic process"/>
    <property type="evidence" value="ECO:0007669"/>
    <property type="project" value="InterPro"/>
</dbReference>